<organism evidence="2 3">
    <name type="scientific">Symbiodinium natans</name>
    <dbReference type="NCBI Taxonomy" id="878477"/>
    <lineage>
        <taxon>Eukaryota</taxon>
        <taxon>Sar</taxon>
        <taxon>Alveolata</taxon>
        <taxon>Dinophyceae</taxon>
        <taxon>Suessiales</taxon>
        <taxon>Symbiodiniaceae</taxon>
        <taxon>Symbiodinium</taxon>
    </lineage>
</organism>
<name>A0A812PH42_9DINO</name>
<dbReference type="EMBL" id="CAJNDS010002154">
    <property type="protein sequence ID" value="CAE7353909.1"/>
    <property type="molecule type" value="Genomic_DNA"/>
</dbReference>
<feature type="region of interest" description="Disordered" evidence="1">
    <location>
        <begin position="38"/>
        <end position="60"/>
    </location>
</feature>
<evidence type="ECO:0000256" key="1">
    <source>
        <dbReference type="SAM" id="MobiDB-lite"/>
    </source>
</evidence>
<sequence length="168" mass="18554">MGDCLEARHLHEQVGTLEVEPGMLQAWLSLTRHHAMNGGRHFAHPRRASGTGAKQGKHRPSQQLLSALSARALIAHLSILVRHPPEVLEKMKSRGPSWAYRGFTPVAADDPGLERLAAANIGLDEKRRRLAWNIMEGKSGRSVSDLLTWSCGFSEDARTLMSCRPHPS</sequence>
<protein>
    <submittedName>
        <fullName evidence="2">Uncharacterized protein</fullName>
    </submittedName>
</protein>
<gene>
    <name evidence="2" type="ORF">SNAT2548_LOCUS18733</name>
</gene>
<feature type="compositionally biased region" description="Basic residues" evidence="1">
    <location>
        <begin position="38"/>
        <end position="47"/>
    </location>
</feature>
<dbReference type="Proteomes" id="UP000604046">
    <property type="component" value="Unassembled WGS sequence"/>
</dbReference>
<comment type="caution">
    <text evidence="2">The sequence shown here is derived from an EMBL/GenBank/DDBJ whole genome shotgun (WGS) entry which is preliminary data.</text>
</comment>
<dbReference type="AlphaFoldDB" id="A0A812PH42"/>
<evidence type="ECO:0000313" key="2">
    <source>
        <dbReference type="EMBL" id="CAE7353909.1"/>
    </source>
</evidence>
<proteinExistence type="predicted"/>
<accession>A0A812PH42</accession>
<evidence type="ECO:0000313" key="3">
    <source>
        <dbReference type="Proteomes" id="UP000604046"/>
    </source>
</evidence>
<keyword evidence="3" id="KW-1185">Reference proteome</keyword>
<reference evidence="2" key="1">
    <citation type="submission" date="2021-02" db="EMBL/GenBank/DDBJ databases">
        <authorList>
            <person name="Dougan E. K."/>
            <person name="Rhodes N."/>
            <person name="Thang M."/>
            <person name="Chan C."/>
        </authorList>
    </citation>
    <scope>NUCLEOTIDE SEQUENCE</scope>
</reference>